<dbReference type="EMBL" id="JBHSAY010000027">
    <property type="protein sequence ID" value="MFC4135854.1"/>
    <property type="molecule type" value="Genomic_DNA"/>
</dbReference>
<dbReference type="NCBIfam" id="NF047352">
    <property type="entry name" value="P_loop_sacsin"/>
    <property type="match status" value="1"/>
</dbReference>
<dbReference type="GO" id="GO:0005524">
    <property type="term" value="F:ATP binding"/>
    <property type="evidence" value="ECO:0007669"/>
    <property type="project" value="UniProtKB-KW"/>
</dbReference>
<name>A0ABV8M1A4_9ACTN</name>
<reference evidence="4" key="1">
    <citation type="journal article" date="2019" name="Int. J. Syst. Evol. Microbiol.">
        <title>The Global Catalogue of Microorganisms (GCM) 10K type strain sequencing project: providing services to taxonomists for standard genome sequencing and annotation.</title>
        <authorList>
            <consortium name="The Broad Institute Genomics Platform"/>
            <consortium name="The Broad Institute Genome Sequencing Center for Infectious Disease"/>
            <person name="Wu L."/>
            <person name="Ma J."/>
        </authorList>
    </citation>
    <scope>NUCLEOTIDE SEQUENCE [LARGE SCALE GENOMIC DNA]</scope>
    <source>
        <strain evidence="4">CGMCC 4.7289</strain>
    </source>
</reference>
<dbReference type="Gene3D" id="3.30.565.10">
    <property type="entry name" value="Histidine kinase-like ATPase, C-terminal domain"/>
    <property type="match status" value="1"/>
</dbReference>
<accession>A0ABV8M1A4</accession>
<protein>
    <submittedName>
        <fullName evidence="3">ATP-binding protein</fullName>
    </submittedName>
</protein>
<dbReference type="RefSeq" id="WP_253754185.1">
    <property type="nucleotide sequence ID" value="NZ_JAMZDZ010000001.1"/>
</dbReference>
<organism evidence="3 4">
    <name type="scientific">Hamadaea flava</name>
    <dbReference type="NCBI Taxonomy" id="1742688"/>
    <lineage>
        <taxon>Bacteria</taxon>
        <taxon>Bacillati</taxon>
        <taxon>Actinomycetota</taxon>
        <taxon>Actinomycetes</taxon>
        <taxon>Micromonosporales</taxon>
        <taxon>Micromonosporaceae</taxon>
        <taxon>Hamadaea</taxon>
    </lineage>
</organism>
<dbReference type="InterPro" id="IPR003594">
    <property type="entry name" value="HATPase_dom"/>
</dbReference>
<proteinExistence type="predicted"/>
<evidence type="ECO:0000256" key="1">
    <source>
        <dbReference type="SAM" id="MobiDB-lite"/>
    </source>
</evidence>
<dbReference type="SMART" id="SM00387">
    <property type="entry name" value="HATPase_c"/>
    <property type="match status" value="1"/>
</dbReference>
<keyword evidence="3" id="KW-0067">ATP-binding</keyword>
<gene>
    <name evidence="3" type="ORF">ACFOZ4_35045</name>
</gene>
<keyword evidence="3" id="KW-0547">Nucleotide-binding</keyword>
<feature type="compositionally biased region" description="Pro residues" evidence="1">
    <location>
        <begin position="1292"/>
        <end position="1302"/>
    </location>
</feature>
<feature type="region of interest" description="Disordered" evidence="1">
    <location>
        <begin position="1251"/>
        <end position="1314"/>
    </location>
</feature>
<sequence>MAVDRSRFDRLRQAAAKLASDAWADTDIEPQSGSEAVWAVTALGEAMDAQAGSKHQALLGQLDNADMLSSDPLQVLSELVQNADDAGASEVRFRLESDQLLVAHDGRAVRLRDLQFLALPGLSGKKNDPQATGRFGIGLSTIRSLTGTWEIHNWPFRVHVDGSTLRPARVFDASDLVEGHGWTVFRIPLVKQKVTAEDLDVWFGNWDASALLFLRSVRAVSVTTKGRSVRTLSLTAEHTGTLTARIGTQDTQVTIARVTSSDGAVWQVFQAELPTPVGLSRRHKSTAQTVPIGVALPHAPVPRGVVHSGLPVADLPAMARVNALFETLTNRQDFIGGGWNAEMCQLVAQLWAVATRHMLERVDPQAWHLIPVGSDGYPAGTTLPEGLTERLRLLGRTQIASNLRLSAAHRAHRSLAELAVEEAPLTGVVSDIDLAAVAGLPAVFPDRARDAAGRWRVVLADWRHSKRANLPKEVSVSEALVLLKRNDYPVEKVIKLSACAIDRHLGGQLRASPCLVASDGIRHTPPTAEQLSVVFNATTSATTRRDALPDALGIGITLNPIYYADTAEARTIRGWLRELDCLVDPGDAQALLLRIVAFGRSGGTLQPPGNDDVLRALLAAMRQLDDRTRRRIGLDIGNAVSLKAIRHTSSGEAAECLARPSQTYLSAQLDRRQRSFAEAAGNTAGLMWVSPDYLKILRSPGGDHDLSIADFLRLLGAADAPRTVDADFGDNKHYARDKRSGLPIYSSGSTPERNKVLDRTGASHTLNDRHSPDLEAVARSIAADEDGLRRRRRAIALLETLRRASMLTGTASKVSTATGNYGWNTMGQIQPLWAWRLRRIPWIDDSHGKAVRPDGLHHKTEAAAALYGTDDPGYLHPDFDTFAAKHADCLPILNIAGDPSRTQLLGRLRVLRKRSPNGPVPDHVRTEVHVVYRALAQTIAGGPGVVHPNLIPAREKLILTDQGWRQPSEALRGKSILAGYRPYVSADDQLAPLWQALRIAPPSALDVVEVLKIVAAKQQQPDIADQGVLLEGMRHLNELLESTVAGPVDLGLRNKLRHLPLWTRDGWSKQRPIYFTDNRDLTRRLSHLLAIWEPGGQLELGTALLDLLRVTKLDLTQATIIASVPSAADEDLTDRFRRIAVRFQDEIARFEPRAADAFTGWDWLTGLDVSVAPGLRVALPIPPQDITIRIDAHIDQPNGILYVDNEKALLLATGNAIAAYFSAEREHVAMRWTSMWEHPAAYEALGPAPMTTARQRDSKAQDQLAAQIAQRTQALPAVSTSTPARAQQTPAEPSPRPSPQRPTAPLSTETTAANPPRQLVNLASLALEAPGFQSISNHHTGSATGGSAHPDRRTRQLAVPQSGRAAPRQHLGPRAYTDLDRENLAFELLRAALHQQGLTLQDCRAQPGVGADAVASNGDFYEIKAHAGPEPDSESITLSELQRAYQQGHRFHLAIASNLEQGNGSPEIRIVTDPLRVLAVETKDSIQLYGLQKPDLPGLKIIFPERAG</sequence>
<comment type="caution">
    <text evidence="3">The sequence shown here is derived from an EMBL/GenBank/DDBJ whole genome shotgun (WGS) entry which is preliminary data.</text>
</comment>
<dbReference type="InterPro" id="IPR036890">
    <property type="entry name" value="HATPase_C_sf"/>
</dbReference>
<dbReference type="Proteomes" id="UP001595816">
    <property type="component" value="Unassembled WGS sequence"/>
</dbReference>
<evidence type="ECO:0000259" key="2">
    <source>
        <dbReference type="SMART" id="SM00387"/>
    </source>
</evidence>
<evidence type="ECO:0000313" key="3">
    <source>
        <dbReference type="EMBL" id="MFC4135854.1"/>
    </source>
</evidence>
<evidence type="ECO:0000313" key="4">
    <source>
        <dbReference type="Proteomes" id="UP001595816"/>
    </source>
</evidence>
<feature type="region of interest" description="Disordered" evidence="1">
    <location>
        <begin position="1334"/>
        <end position="1375"/>
    </location>
</feature>
<dbReference type="SUPFAM" id="SSF55874">
    <property type="entry name" value="ATPase domain of HSP90 chaperone/DNA topoisomerase II/histidine kinase"/>
    <property type="match status" value="1"/>
</dbReference>
<keyword evidence="4" id="KW-1185">Reference proteome</keyword>
<feature type="compositionally biased region" description="Polar residues" evidence="1">
    <location>
        <begin position="1269"/>
        <end position="1291"/>
    </location>
</feature>
<feature type="domain" description="Histidine kinase/HSP90-like ATPase" evidence="2">
    <location>
        <begin position="67"/>
        <end position="193"/>
    </location>
</feature>